<organism evidence="1 2">
    <name type="scientific">Siccirubricoccus soli</name>
    <dbReference type="NCBI Taxonomy" id="2899147"/>
    <lineage>
        <taxon>Bacteria</taxon>
        <taxon>Pseudomonadati</taxon>
        <taxon>Pseudomonadota</taxon>
        <taxon>Alphaproteobacteria</taxon>
        <taxon>Acetobacterales</taxon>
        <taxon>Roseomonadaceae</taxon>
        <taxon>Siccirubricoccus</taxon>
    </lineage>
</organism>
<evidence type="ECO:0000313" key="1">
    <source>
        <dbReference type="EMBL" id="MCO6416033.1"/>
    </source>
</evidence>
<accession>A0ABT1D284</accession>
<keyword evidence="2" id="KW-1185">Reference proteome</keyword>
<sequence length="519" mass="56395">MNTLIQPCIRVIRPDGRQDLLTLPGVLAACMQDAITGFTALRPHQRHAWHAFLVQLGTLALLRAGLLAPPENEGAWRDLLRGLTPEHADDAPWCLLGPSNRPALLQPPIPDGIGALKNAVSTPDALDLLVASKNHDLKRQVMAAAAPDDWLFALVSLQTMEGFLGAGNYGISRMNGGFANRPALCLVPPGGPGAHVRRDIRCLLALGGRPPLSEGCAEAGGLALLWLEPWDGAASLPRMRLDPLYIEICRRVRLVEVAGRIAARAGGSKAPRVAPAPGGVTGDPWAPVLTEKDGSLKVLTVDARGFGYRRMVELMFSPSIRHAPLQDPQAEDPAEGLVLLARALTRGQGKTEGYHERRVPLTRRVRALFASRAADRAAATAQERVALAAAMANALRFGLLALLENGPEAVDPRDEEAKRKAETFLRRFDAGVDRDFFPALWRELEQDDRAAREAERRAWVRGLLDQARTLLDVADAAAPKSSRLRYRARVRGRAALLHVAYRPDGLLASWLKEPQRDAA</sequence>
<evidence type="ECO:0000313" key="2">
    <source>
        <dbReference type="Proteomes" id="UP001523392"/>
    </source>
</evidence>
<dbReference type="NCBIfam" id="TIGR02547">
    <property type="entry name" value="casA_cse1"/>
    <property type="match status" value="1"/>
</dbReference>
<dbReference type="Proteomes" id="UP001523392">
    <property type="component" value="Unassembled WGS sequence"/>
</dbReference>
<name>A0ABT1D284_9PROT</name>
<dbReference type="RefSeq" id="WP_252952641.1">
    <property type="nucleotide sequence ID" value="NZ_JAFIRR010000043.1"/>
</dbReference>
<reference evidence="1 2" key="1">
    <citation type="submission" date="2021-12" db="EMBL/GenBank/DDBJ databases">
        <title>Siccirubricoccus leaddurans sp. nov., a high concentration Zn2+ tolerance bacterium.</title>
        <authorList>
            <person name="Cao Y."/>
        </authorList>
    </citation>
    <scope>NUCLEOTIDE SEQUENCE [LARGE SCALE GENOMIC DNA]</scope>
    <source>
        <strain evidence="1 2">KC 17139</strain>
    </source>
</reference>
<gene>
    <name evidence="1" type="primary">casA</name>
    <name evidence="1" type="ORF">JYK14_07595</name>
</gene>
<dbReference type="InterPro" id="IPR013381">
    <property type="entry name" value="CRISPR-assoc_prot_Cse1"/>
</dbReference>
<protein>
    <submittedName>
        <fullName evidence="1">Type I-E CRISPR-associated protein Cse1/CasA</fullName>
    </submittedName>
</protein>
<dbReference type="EMBL" id="JAFIRR010000043">
    <property type="protein sequence ID" value="MCO6416033.1"/>
    <property type="molecule type" value="Genomic_DNA"/>
</dbReference>
<comment type="caution">
    <text evidence="1">The sequence shown here is derived from an EMBL/GenBank/DDBJ whole genome shotgun (WGS) entry which is preliminary data.</text>
</comment>
<proteinExistence type="predicted"/>